<name>A0A2U3L325_9FIRM</name>
<evidence type="ECO:0000313" key="7">
    <source>
        <dbReference type="EMBL" id="SPF46313.1"/>
    </source>
</evidence>
<dbReference type="AlphaFoldDB" id="A0A2U3L325"/>
<dbReference type="GO" id="GO:0005886">
    <property type="term" value="C:plasma membrane"/>
    <property type="evidence" value="ECO:0007669"/>
    <property type="project" value="UniProtKB-SubCell"/>
</dbReference>
<evidence type="ECO:0000256" key="3">
    <source>
        <dbReference type="ARBA" id="ARBA00022692"/>
    </source>
</evidence>
<proteinExistence type="predicted"/>
<protein>
    <submittedName>
        <fullName evidence="7">LrgA family protein</fullName>
    </submittedName>
</protein>
<dbReference type="InterPro" id="IPR005538">
    <property type="entry name" value="LrgA/CidA"/>
</dbReference>
<dbReference type="PANTHER" id="PTHR33931">
    <property type="entry name" value="HOLIN-LIKE PROTEIN CIDA-RELATED"/>
    <property type="match status" value="1"/>
</dbReference>
<keyword evidence="2" id="KW-1003">Cell membrane</keyword>
<sequence>MKYFFKIMGQIFLLWLIYSLSTWVVNFFHLPIPGSVLGMITLFFLLSIGVIKEEWLSAATAPLLKHLSFFFIPIAVELMEWGDLFVQKGALLFLPLVVSTLVALLVTGGMVQLLHKSPEVKKGEN</sequence>
<evidence type="ECO:0000256" key="5">
    <source>
        <dbReference type="ARBA" id="ARBA00023136"/>
    </source>
</evidence>
<feature type="transmembrane region" description="Helical" evidence="6">
    <location>
        <begin position="91"/>
        <end position="114"/>
    </location>
</feature>
<reference evidence="8" key="1">
    <citation type="submission" date="2018-02" db="EMBL/GenBank/DDBJ databases">
        <authorList>
            <person name="Hausmann B."/>
        </authorList>
    </citation>
    <scope>NUCLEOTIDE SEQUENCE [LARGE SCALE GENOMIC DNA]</scope>
    <source>
        <strain evidence="8">Peat soil MAG SbF1</strain>
    </source>
</reference>
<evidence type="ECO:0000256" key="2">
    <source>
        <dbReference type="ARBA" id="ARBA00022475"/>
    </source>
</evidence>
<keyword evidence="4 6" id="KW-1133">Transmembrane helix</keyword>
<comment type="subcellular location">
    <subcellularLocation>
        <location evidence="1">Cell membrane</location>
        <topology evidence="1">Multi-pass membrane protein</topology>
    </subcellularLocation>
</comment>
<feature type="transmembrane region" description="Helical" evidence="6">
    <location>
        <begin position="7"/>
        <end position="26"/>
    </location>
</feature>
<accession>A0A2U3L325</accession>
<keyword evidence="5 6" id="KW-0472">Membrane</keyword>
<keyword evidence="3 6" id="KW-0812">Transmembrane</keyword>
<dbReference type="Proteomes" id="UP000238916">
    <property type="component" value="Unassembled WGS sequence"/>
</dbReference>
<dbReference type="Pfam" id="PF03788">
    <property type="entry name" value="LrgA"/>
    <property type="match status" value="1"/>
</dbReference>
<evidence type="ECO:0000256" key="6">
    <source>
        <dbReference type="SAM" id="Phobius"/>
    </source>
</evidence>
<feature type="transmembrane region" description="Helical" evidence="6">
    <location>
        <begin position="63"/>
        <end position="79"/>
    </location>
</feature>
<dbReference type="PANTHER" id="PTHR33931:SF2">
    <property type="entry name" value="HOLIN-LIKE PROTEIN CIDA"/>
    <property type="match status" value="1"/>
</dbReference>
<evidence type="ECO:0000313" key="8">
    <source>
        <dbReference type="Proteomes" id="UP000238916"/>
    </source>
</evidence>
<organism evidence="7 8">
    <name type="scientific">Candidatus Desulfosporosinus infrequens</name>
    <dbReference type="NCBI Taxonomy" id="2043169"/>
    <lineage>
        <taxon>Bacteria</taxon>
        <taxon>Bacillati</taxon>
        <taxon>Bacillota</taxon>
        <taxon>Clostridia</taxon>
        <taxon>Eubacteriales</taxon>
        <taxon>Desulfitobacteriaceae</taxon>
        <taxon>Desulfosporosinus</taxon>
    </lineage>
</organism>
<feature type="transmembrane region" description="Helical" evidence="6">
    <location>
        <begin position="32"/>
        <end position="51"/>
    </location>
</feature>
<evidence type="ECO:0000256" key="4">
    <source>
        <dbReference type="ARBA" id="ARBA00022989"/>
    </source>
</evidence>
<evidence type="ECO:0000256" key="1">
    <source>
        <dbReference type="ARBA" id="ARBA00004651"/>
    </source>
</evidence>
<gene>
    <name evidence="7" type="ORF">SBF1_3550002</name>
</gene>
<dbReference type="EMBL" id="OMOF01000285">
    <property type="protein sequence ID" value="SPF46313.1"/>
    <property type="molecule type" value="Genomic_DNA"/>
</dbReference>